<name>A0ABW0TWB5_9BACL</name>
<keyword evidence="3" id="KW-1185">Reference proteome</keyword>
<sequence length="157" mass="18053">MEVKTIATFECEVIQKEYELVGQSITANFPESFPDAAIKVQMDFEKRIDEIKNCKNKHVLLSPYMCNDIVATYFACVEVGVLTEIPEGMIGFNLPMTEYAKISCSNKTIDQGYTKIFAWMGENGYKQKWYDKSFPIEIYYLEEGAEEEVVEILIPIQ</sequence>
<dbReference type="Proteomes" id="UP001596071">
    <property type="component" value="Unassembled WGS sequence"/>
</dbReference>
<proteinExistence type="predicted"/>
<dbReference type="InterPro" id="IPR010499">
    <property type="entry name" value="AraC_E-bd"/>
</dbReference>
<protein>
    <submittedName>
        <fullName evidence="2">GyrI-like domain-containing protein</fullName>
    </submittedName>
</protein>
<comment type="caution">
    <text evidence="2">The sequence shown here is derived from an EMBL/GenBank/DDBJ whole genome shotgun (WGS) entry which is preliminary data.</text>
</comment>
<evidence type="ECO:0000313" key="3">
    <source>
        <dbReference type="Proteomes" id="UP001596071"/>
    </source>
</evidence>
<dbReference type="SUPFAM" id="SSF55136">
    <property type="entry name" value="Probable bacterial effector-binding domain"/>
    <property type="match status" value="1"/>
</dbReference>
<dbReference type="Pfam" id="PF14526">
    <property type="entry name" value="Cass2"/>
    <property type="match status" value="1"/>
</dbReference>
<evidence type="ECO:0000259" key="1">
    <source>
        <dbReference type="SMART" id="SM00871"/>
    </source>
</evidence>
<reference evidence="3" key="1">
    <citation type="journal article" date="2019" name="Int. J. Syst. Evol. Microbiol.">
        <title>The Global Catalogue of Microorganisms (GCM) 10K type strain sequencing project: providing services to taxonomists for standard genome sequencing and annotation.</title>
        <authorList>
            <consortium name="The Broad Institute Genomics Platform"/>
            <consortium name="The Broad Institute Genome Sequencing Center for Infectious Disease"/>
            <person name="Wu L."/>
            <person name="Ma J."/>
        </authorList>
    </citation>
    <scope>NUCLEOTIDE SEQUENCE [LARGE SCALE GENOMIC DNA]</scope>
    <source>
        <strain evidence="3">KACC 11299</strain>
    </source>
</reference>
<dbReference type="SMART" id="SM00871">
    <property type="entry name" value="AraC_E_bind"/>
    <property type="match status" value="1"/>
</dbReference>
<accession>A0ABW0TWB5</accession>
<gene>
    <name evidence="2" type="ORF">ACFPTP_03110</name>
</gene>
<dbReference type="InterPro" id="IPR011256">
    <property type="entry name" value="Reg_factor_effector_dom_sf"/>
</dbReference>
<evidence type="ECO:0000313" key="2">
    <source>
        <dbReference type="EMBL" id="MFC5602235.1"/>
    </source>
</evidence>
<feature type="domain" description="AraC effector-binding" evidence="1">
    <location>
        <begin position="9"/>
        <end position="157"/>
    </location>
</feature>
<dbReference type="EMBL" id="JBHSNP010000008">
    <property type="protein sequence ID" value="MFC5602235.1"/>
    <property type="molecule type" value="Genomic_DNA"/>
</dbReference>
<dbReference type="Gene3D" id="3.20.80.10">
    <property type="entry name" value="Regulatory factor, effector binding domain"/>
    <property type="match status" value="1"/>
</dbReference>
<organism evidence="2 3">
    <name type="scientific">Sporosarcina koreensis</name>
    <dbReference type="NCBI Taxonomy" id="334735"/>
    <lineage>
        <taxon>Bacteria</taxon>
        <taxon>Bacillati</taxon>
        <taxon>Bacillota</taxon>
        <taxon>Bacilli</taxon>
        <taxon>Bacillales</taxon>
        <taxon>Caryophanaceae</taxon>
        <taxon>Sporosarcina</taxon>
    </lineage>
</organism>
<dbReference type="RefSeq" id="WP_381442094.1">
    <property type="nucleotide sequence ID" value="NZ_JBHSNP010000008.1"/>
</dbReference>
<dbReference type="InterPro" id="IPR029441">
    <property type="entry name" value="Cass2"/>
</dbReference>